<reference evidence="1" key="1">
    <citation type="submission" date="2022-09" db="EMBL/GenBank/DDBJ databases">
        <title>Aureispira anguillicida sp. nov., isolated from Leptocephalus of Japanese eel Anguilla japonica.</title>
        <authorList>
            <person name="Yuasa K."/>
            <person name="Mekata T."/>
            <person name="Ikunari K."/>
        </authorList>
    </citation>
    <scope>NUCLEOTIDE SEQUENCE</scope>
    <source>
        <strain evidence="1">EL160426</strain>
    </source>
</reference>
<evidence type="ECO:0000313" key="1">
    <source>
        <dbReference type="EMBL" id="BDS13130.1"/>
    </source>
</evidence>
<keyword evidence="2" id="KW-1185">Reference proteome</keyword>
<accession>A0A915YH79</accession>
<evidence type="ECO:0000313" key="2">
    <source>
        <dbReference type="Proteomes" id="UP001060919"/>
    </source>
</evidence>
<protein>
    <submittedName>
        <fullName evidence="1">Uncharacterized protein</fullName>
    </submittedName>
</protein>
<sequence>MAQQGPVAEAKSLAIDKVPLQIEIEESFDQFALLIAEKCEEGLYFIGLGHSHVGYLFYREQEIYFIQASYGKSMNVVIDYVNESDILTTFSNFTLTPITTNHTLIKQWLEGEELVIQKGRD</sequence>
<name>A0A915YH79_9BACT</name>
<dbReference type="KEGG" id="aup:AsAng_0038580"/>
<dbReference type="AlphaFoldDB" id="A0A915YH79"/>
<gene>
    <name evidence="1" type="ORF">AsAng_0038580</name>
</gene>
<proteinExistence type="predicted"/>
<dbReference type="EMBL" id="AP026867">
    <property type="protein sequence ID" value="BDS13130.1"/>
    <property type="molecule type" value="Genomic_DNA"/>
</dbReference>
<dbReference type="RefSeq" id="WP_264788429.1">
    <property type="nucleotide sequence ID" value="NZ_AP026867.1"/>
</dbReference>
<dbReference type="Proteomes" id="UP001060919">
    <property type="component" value="Chromosome"/>
</dbReference>
<organism evidence="1 2">
    <name type="scientific">Aureispira anguillae</name>
    <dbReference type="NCBI Taxonomy" id="2864201"/>
    <lineage>
        <taxon>Bacteria</taxon>
        <taxon>Pseudomonadati</taxon>
        <taxon>Bacteroidota</taxon>
        <taxon>Saprospiria</taxon>
        <taxon>Saprospirales</taxon>
        <taxon>Saprospiraceae</taxon>
        <taxon>Aureispira</taxon>
    </lineage>
</organism>